<dbReference type="GeneID" id="37046076"/>
<protein>
    <submittedName>
        <fullName evidence="1">Uncharacterized protein</fullName>
    </submittedName>
</protein>
<gene>
    <name evidence="1" type="ORF">FA10DRAFT_287678</name>
</gene>
<dbReference type="Proteomes" id="UP000245768">
    <property type="component" value="Unassembled WGS sequence"/>
</dbReference>
<evidence type="ECO:0000313" key="2">
    <source>
        <dbReference type="Proteomes" id="UP000245768"/>
    </source>
</evidence>
<dbReference type="RefSeq" id="XP_025375320.1">
    <property type="nucleotide sequence ID" value="XM_025524160.1"/>
</dbReference>
<proteinExistence type="predicted"/>
<accession>A0A316YG35</accession>
<dbReference type="PANTHER" id="PTHR33835">
    <property type="entry name" value="YALI0C07656P"/>
    <property type="match status" value="1"/>
</dbReference>
<dbReference type="AlphaFoldDB" id="A0A316YG35"/>
<dbReference type="InParanoid" id="A0A316YG35"/>
<sequence>MSNSTVVRSVTDSIATFSRPFARGGVVPIGGRSTAVKLRGADGKGGVWLLASTPLDDDTRKKLEEMGSVKRHMLTGMNRRSTRYIVAADQVHHLYVSDYAKAYPEAKVIGVEGLPEKRTDVKWDGAYGKDPEGTKYGYEEEIEARYFSTFKNRDVAFFHKDSKTLIEADLLMNLPAKEQYKNTPGGKPSSWVPFVGMLSPMLAPGTALHANFLWMAGGAQAVPNLPNGGSTQERRTQFAKDAEAVAAWDFERIIPCHGDVIEKDAKKAFLDTYSKYLGPDGKAKSF</sequence>
<evidence type="ECO:0000313" key="1">
    <source>
        <dbReference type="EMBL" id="PWN88122.1"/>
    </source>
</evidence>
<name>A0A316YG35_9BASI</name>
<keyword evidence="2" id="KW-1185">Reference proteome</keyword>
<dbReference type="EMBL" id="KZ819638">
    <property type="protein sequence ID" value="PWN88122.1"/>
    <property type="molecule type" value="Genomic_DNA"/>
</dbReference>
<dbReference type="PANTHER" id="PTHR33835:SF1">
    <property type="entry name" value="METALLO-BETA-LACTAMASE DOMAIN-CONTAINING PROTEIN"/>
    <property type="match status" value="1"/>
</dbReference>
<reference evidence="1" key="1">
    <citation type="journal article" date="2018" name="Mol. Biol. Evol.">
        <title>Broad Genomic Sampling Reveals a Smut Pathogenic Ancestry of the Fungal Clade Ustilaginomycotina.</title>
        <authorList>
            <person name="Kijpornyongpan T."/>
            <person name="Mondo S.J."/>
            <person name="Barry K."/>
            <person name="Sandor L."/>
            <person name="Lee J."/>
            <person name="Lipzen A."/>
            <person name="Pangilinan J."/>
            <person name="LaButti K."/>
            <person name="Hainaut M."/>
            <person name="Henrissat B."/>
            <person name="Grigoriev I.V."/>
            <person name="Spatafora J.W."/>
            <person name="Aime M.C."/>
        </authorList>
    </citation>
    <scope>NUCLEOTIDE SEQUENCE [LARGE SCALE GENOMIC DNA]</scope>
    <source>
        <strain evidence="1">MCA 4198</strain>
    </source>
</reference>
<dbReference type="InterPro" id="IPR025638">
    <property type="entry name" value="DUF4336"/>
</dbReference>
<organism evidence="1 2">
    <name type="scientific">Acaromyces ingoldii</name>
    <dbReference type="NCBI Taxonomy" id="215250"/>
    <lineage>
        <taxon>Eukaryota</taxon>
        <taxon>Fungi</taxon>
        <taxon>Dikarya</taxon>
        <taxon>Basidiomycota</taxon>
        <taxon>Ustilaginomycotina</taxon>
        <taxon>Exobasidiomycetes</taxon>
        <taxon>Exobasidiales</taxon>
        <taxon>Cryptobasidiaceae</taxon>
        <taxon>Acaromyces</taxon>
    </lineage>
</organism>
<dbReference type="OrthoDB" id="421671at2759"/>